<comment type="caution">
    <text evidence="4">The sequence shown here is derived from an EMBL/GenBank/DDBJ whole genome shotgun (WGS) entry which is preliminary data.</text>
</comment>
<evidence type="ECO:0000313" key="4">
    <source>
        <dbReference type="EMBL" id="MFI1712065.1"/>
    </source>
</evidence>
<keyword evidence="5" id="KW-1185">Reference proteome</keyword>
<feature type="region of interest" description="Disordered" evidence="3">
    <location>
        <begin position="443"/>
        <end position="465"/>
    </location>
</feature>
<accession>A0ABW7U126</accession>
<dbReference type="RefSeq" id="WP_398706347.1">
    <property type="nucleotide sequence ID" value="NZ_JBIRUI010000001.1"/>
</dbReference>
<feature type="compositionally biased region" description="Basic and acidic residues" evidence="3">
    <location>
        <begin position="443"/>
        <end position="452"/>
    </location>
</feature>
<dbReference type="Pfam" id="PF00201">
    <property type="entry name" value="UDPGT"/>
    <property type="match status" value="1"/>
</dbReference>
<evidence type="ECO:0000256" key="1">
    <source>
        <dbReference type="ARBA" id="ARBA00022676"/>
    </source>
</evidence>
<dbReference type="SUPFAM" id="SSF53756">
    <property type="entry name" value="UDP-Glycosyltransferase/glycogen phosphorylase"/>
    <property type="match status" value="1"/>
</dbReference>
<evidence type="ECO:0000313" key="5">
    <source>
        <dbReference type="Proteomes" id="UP001611339"/>
    </source>
</evidence>
<reference evidence="4 5" key="1">
    <citation type="submission" date="2024-10" db="EMBL/GenBank/DDBJ databases">
        <title>The Natural Products Discovery Center: Release of the First 8490 Sequenced Strains for Exploring Actinobacteria Biosynthetic Diversity.</title>
        <authorList>
            <person name="Kalkreuter E."/>
            <person name="Kautsar S.A."/>
            <person name="Yang D."/>
            <person name="Bader C.D."/>
            <person name="Teijaro C.N."/>
            <person name="Fluegel L."/>
            <person name="Davis C.M."/>
            <person name="Simpson J.R."/>
            <person name="Lauterbach L."/>
            <person name="Steele A.D."/>
            <person name="Gui C."/>
            <person name="Meng S."/>
            <person name="Li G."/>
            <person name="Viehrig K."/>
            <person name="Ye F."/>
            <person name="Su P."/>
            <person name="Kiefer A.F."/>
            <person name="Nichols A."/>
            <person name="Cepeda A.J."/>
            <person name="Yan W."/>
            <person name="Fan B."/>
            <person name="Jiang Y."/>
            <person name="Adhikari A."/>
            <person name="Zheng C.-J."/>
            <person name="Schuster L."/>
            <person name="Cowan T.M."/>
            <person name="Smanski M.J."/>
            <person name="Chevrette M.G."/>
            <person name="De Carvalho L.P.S."/>
            <person name="Shen B."/>
        </authorList>
    </citation>
    <scope>NUCLEOTIDE SEQUENCE [LARGE SCALE GENOMIC DNA]</scope>
    <source>
        <strain evidence="4 5">NPDC020602</strain>
    </source>
</reference>
<gene>
    <name evidence="4" type="ORF">ACH407_00560</name>
</gene>
<dbReference type="PANTHER" id="PTHR48043:SF145">
    <property type="entry name" value="FI06409P-RELATED"/>
    <property type="match status" value="1"/>
</dbReference>
<evidence type="ECO:0000256" key="2">
    <source>
        <dbReference type="ARBA" id="ARBA00022679"/>
    </source>
</evidence>
<protein>
    <submittedName>
        <fullName evidence="4">Glycosyltransferase</fullName>
    </submittedName>
</protein>
<dbReference type="Gene3D" id="3.40.50.2000">
    <property type="entry name" value="Glycogen Phosphorylase B"/>
    <property type="match status" value="2"/>
</dbReference>
<evidence type="ECO:0000256" key="3">
    <source>
        <dbReference type="SAM" id="MobiDB-lite"/>
    </source>
</evidence>
<dbReference type="CDD" id="cd03784">
    <property type="entry name" value="GT1_Gtf-like"/>
    <property type="match status" value="1"/>
</dbReference>
<dbReference type="EMBL" id="JBIRUI010000001">
    <property type="protein sequence ID" value="MFI1712065.1"/>
    <property type="molecule type" value="Genomic_DNA"/>
</dbReference>
<keyword evidence="1" id="KW-0328">Glycosyltransferase</keyword>
<organism evidence="4 5">
    <name type="scientific">Streptomyces litmocidini</name>
    <dbReference type="NCBI Taxonomy" id="67318"/>
    <lineage>
        <taxon>Bacteria</taxon>
        <taxon>Bacillati</taxon>
        <taxon>Actinomycetota</taxon>
        <taxon>Actinomycetes</taxon>
        <taxon>Kitasatosporales</taxon>
        <taxon>Streptomycetaceae</taxon>
        <taxon>Streptomyces</taxon>
    </lineage>
</organism>
<sequence length="465" mass="50244">MARVVVVSPPFHSHAQPMSVLAGSLARAGAEAYLACGRPFAPLARAAGARFVPLTVTRNANTGVARSTAQGDREAARLEEFLASTREGAVAALLAQSRHRREDMLSDPDLVLARMRALHERLAPDWYVVDQLSYPVTLALHCLGLPFATFCPGHPTYLPHGPEALFGVPYAWPSATRPGDDELAELRRAARATERAFTREFTRVARRHAPEREAPGRAFALASRRAVVFNYPPFPWLPERKGPGPRYVYGGHCVVREPYGPDGGWEDGWEKILGALRARARHVVLVALGTFLSARDDVLETVVRGILSEVPDAAVVVAAGDGVEALAHLAGPRVHIARTVPQRRLLGHVDAMVHHGGNNSFTECVASGVPALVLPFSSDQFSIAHDAERAQVGVCLDPVRLTGAGAGAAVRRLLRERPRGLGRWTAALSGRGPDWAARRLLRAMRERPDGTDPSRTPARSAGEHA</sequence>
<dbReference type="PANTHER" id="PTHR48043">
    <property type="entry name" value="EG:EG0003.4 PROTEIN-RELATED"/>
    <property type="match status" value="1"/>
</dbReference>
<dbReference type="Proteomes" id="UP001611339">
    <property type="component" value="Unassembled WGS sequence"/>
</dbReference>
<dbReference type="InterPro" id="IPR002213">
    <property type="entry name" value="UDP_glucos_trans"/>
</dbReference>
<keyword evidence="2" id="KW-0808">Transferase</keyword>
<dbReference type="InterPro" id="IPR050271">
    <property type="entry name" value="UDP-glycosyltransferase"/>
</dbReference>
<name>A0ABW7U126_9ACTN</name>
<proteinExistence type="predicted"/>